<dbReference type="InParanoid" id="G0P5V1"/>
<organism evidence="2">
    <name type="scientific">Caenorhabditis brenneri</name>
    <name type="common">Nematode worm</name>
    <dbReference type="NCBI Taxonomy" id="135651"/>
    <lineage>
        <taxon>Eukaryota</taxon>
        <taxon>Metazoa</taxon>
        <taxon>Ecdysozoa</taxon>
        <taxon>Nematoda</taxon>
        <taxon>Chromadorea</taxon>
        <taxon>Rhabditida</taxon>
        <taxon>Rhabditina</taxon>
        <taxon>Rhabditomorpha</taxon>
        <taxon>Rhabditoidea</taxon>
        <taxon>Rhabditidae</taxon>
        <taxon>Peloderinae</taxon>
        <taxon>Caenorhabditis</taxon>
    </lineage>
</organism>
<dbReference type="HOGENOM" id="CLU_2199293_0_0_1"/>
<gene>
    <name evidence="1" type="ORF">CAEBREN_16393</name>
</gene>
<proteinExistence type="predicted"/>
<evidence type="ECO:0000313" key="1">
    <source>
        <dbReference type="EMBL" id="EGT46076.1"/>
    </source>
</evidence>
<dbReference type="EMBL" id="GL380090">
    <property type="protein sequence ID" value="EGT46076.1"/>
    <property type="molecule type" value="Genomic_DNA"/>
</dbReference>
<accession>G0P5V1</accession>
<evidence type="ECO:0000313" key="2">
    <source>
        <dbReference type="Proteomes" id="UP000008068"/>
    </source>
</evidence>
<protein>
    <submittedName>
        <fullName evidence="1">Uncharacterized protein</fullName>
    </submittedName>
</protein>
<reference evidence="2" key="1">
    <citation type="submission" date="2011-07" db="EMBL/GenBank/DDBJ databases">
        <authorList>
            <consortium name="Caenorhabditis brenneri Sequencing and Analysis Consortium"/>
            <person name="Wilson R.K."/>
        </authorList>
    </citation>
    <scope>NUCLEOTIDE SEQUENCE [LARGE SCALE GENOMIC DNA]</scope>
    <source>
        <strain evidence="2">PB2801</strain>
    </source>
</reference>
<dbReference type="AlphaFoldDB" id="G0P5V1"/>
<dbReference type="Proteomes" id="UP000008068">
    <property type="component" value="Unassembled WGS sequence"/>
</dbReference>
<sequence>MSFEEFHVALGEESSRSQESVLLASVASIAPVPNPNYLSPEKQYEKKVKETMQKFMDGEWEVKKRMYTYGMYYVVAAKEWIEMKLGMKTLNNDYKGYFIREMAKYHKV</sequence>
<name>G0P5V1_CAEBE</name>
<keyword evidence="2" id="KW-1185">Reference proteome</keyword>